<reference evidence="1 2" key="1">
    <citation type="submission" date="2018-06" db="EMBL/GenBank/DDBJ databases">
        <authorList>
            <consortium name="Pathogen Informatics"/>
            <person name="Doyle S."/>
        </authorList>
    </citation>
    <scope>NUCLEOTIDE SEQUENCE [LARGE SCALE GENOMIC DNA]</scope>
    <source>
        <strain evidence="1 2">NCTC11685</strain>
    </source>
</reference>
<proteinExistence type="predicted"/>
<dbReference type="EMBL" id="UGMS01000006">
    <property type="protein sequence ID" value="STW80599.1"/>
    <property type="molecule type" value="Genomic_DNA"/>
</dbReference>
<dbReference type="Proteomes" id="UP000254863">
    <property type="component" value="Unassembled WGS sequence"/>
</dbReference>
<organism evidence="1 2">
    <name type="scientific">Klebsiella michiganensis</name>
    <dbReference type="NCBI Taxonomy" id="1134687"/>
    <lineage>
        <taxon>Bacteria</taxon>
        <taxon>Pseudomonadati</taxon>
        <taxon>Pseudomonadota</taxon>
        <taxon>Gammaproteobacteria</taxon>
        <taxon>Enterobacterales</taxon>
        <taxon>Enterobacteriaceae</taxon>
        <taxon>Klebsiella/Raoultella group</taxon>
        <taxon>Klebsiella</taxon>
    </lineage>
</organism>
<evidence type="ECO:0000313" key="1">
    <source>
        <dbReference type="EMBL" id="STW80599.1"/>
    </source>
</evidence>
<evidence type="ECO:0000313" key="2">
    <source>
        <dbReference type="Proteomes" id="UP000254863"/>
    </source>
</evidence>
<dbReference type="AlphaFoldDB" id="A0A7H4PQC6"/>
<gene>
    <name evidence="1" type="ORF">NCTC11685_07963</name>
</gene>
<protein>
    <submittedName>
        <fullName evidence="1">Uncharacterized protein</fullName>
    </submittedName>
</protein>
<sequence length="86" mass="9621">MICRIVSLYGRPLKPLFARSPSLHQLHADVLTYLKSLMCEASKDALTPFFSKIPDSLKTLYASVFRNPKTCGQLLAGILARQNRAQ</sequence>
<comment type="caution">
    <text evidence="1">The sequence shown here is derived from an EMBL/GenBank/DDBJ whole genome shotgun (WGS) entry which is preliminary data.</text>
</comment>
<name>A0A7H4PQC6_9ENTR</name>
<accession>A0A7H4PQC6</accession>